<accession>A0A866W082</accession>
<organism evidence="1">
    <name type="scientific">Rhodococcus ruber</name>
    <dbReference type="NCBI Taxonomy" id="1830"/>
    <lineage>
        <taxon>Bacteria</taxon>
        <taxon>Bacillati</taxon>
        <taxon>Actinomycetota</taxon>
        <taxon>Actinomycetes</taxon>
        <taxon>Mycobacteriales</taxon>
        <taxon>Nocardiaceae</taxon>
        <taxon>Rhodococcus</taxon>
    </lineage>
</organism>
<evidence type="ECO:0000313" key="1">
    <source>
        <dbReference type="EMBL" id="QOE77416.1"/>
    </source>
</evidence>
<name>A0A866W082_9NOCA</name>
<gene>
    <name evidence="1" type="primary">orf1</name>
</gene>
<reference evidence="1" key="1">
    <citation type="submission" date="2020-07" db="EMBL/GenBank/DDBJ databases">
        <authorList>
            <person name="Chen W."/>
            <person name="Faulkner N."/>
            <person name="Smith C."/>
            <person name="Hyman M."/>
        </authorList>
    </citation>
    <scope>NUCLEOTIDE SEQUENCE</scope>
    <source>
        <strain evidence="1">B276</strain>
    </source>
</reference>
<dbReference type="AlphaFoldDB" id="A0A866W082"/>
<protein>
    <submittedName>
        <fullName evidence="1">Uncharacterized protein</fullName>
    </submittedName>
</protein>
<sequence>MFDRPISPKECGVDQRVIVAVNGIACRILSAGEPTLRKPVTAEQAMESGLVREVVPLASAALSSE</sequence>
<proteinExistence type="predicted"/>
<dbReference type="EMBL" id="MT742219">
    <property type="protein sequence ID" value="QOE77416.1"/>
    <property type="molecule type" value="Genomic_DNA"/>
</dbReference>